<feature type="region of interest" description="Disordered" evidence="3">
    <location>
        <begin position="1"/>
        <end position="73"/>
    </location>
</feature>
<dbReference type="InParanoid" id="A0A7F5R333"/>
<evidence type="ECO:0000313" key="4">
    <source>
        <dbReference type="Proteomes" id="UP000192223"/>
    </source>
</evidence>
<feature type="compositionally biased region" description="Acidic residues" evidence="3">
    <location>
        <begin position="44"/>
        <end position="55"/>
    </location>
</feature>
<dbReference type="RefSeq" id="XP_025829917.1">
    <property type="nucleotide sequence ID" value="XM_025974132.1"/>
</dbReference>
<protein>
    <recommendedName>
        <fullName evidence="2">Biogenesis of lysosome-related organelles complex 1 subunit 3</fullName>
    </recommendedName>
</protein>
<reference evidence="5" key="1">
    <citation type="submission" date="2025-08" db="UniProtKB">
        <authorList>
            <consortium name="RefSeq"/>
        </authorList>
    </citation>
    <scope>IDENTIFICATION</scope>
    <source>
        <tissue evidence="5">Entire body</tissue>
    </source>
</reference>
<dbReference type="OrthoDB" id="5984572at2759"/>
<dbReference type="PANTHER" id="PTHR31974">
    <property type="entry name" value="BIOGENESIS OF LYSOSOME-RELATED ORGANELLES COMPLEX 1 SUBUNIT 3"/>
    <property type="match status" value="1"/>
</dbReference>
<dbReference type="PANTHER" id="PTHR31974:SF2">
    <property type="entry name" value="BIOGENESIS OF LYSOSOME-RELATED ORGANELLES COMPLEX 1 SUBUNIT 3"/>
    <property type="match status" value="1"/>
</dbReference>
<evidence type="ECO:0000256" key="2">
    <source>
        <dbReference type="ARBA" id="ARBA00019581"/>
    </source>
</evidence>
<dbReference type="KEGG" id="apln:112904341"/>
<dbReference type="AlphaFoldDB" id="A0A7F5R333"/>
<feature type="compositionally biased region" description="Polar residues" evidence="3">
    <location>
        <begin position="23"/>
        <end position="36"/>
    </location>
</feature>
<dbReference type="GeneID" id="112904341"/>
<keyword evidence="4" id="KW-1185">Reference proteome</keyword>
<accession>A0A7F5R333</accession>
<gene>
    <name evidence="5" type="primary">LOC112904341</name>
</gene>
<comment type="similarity">
    <text evidence="1">Belongs to the BLOC1S3 family.</text>
</comment>
<dbReference type="GO" id="GO:0031083">
    <property type="term" value="C:BLOC-1 complex"/>
    <property type="evidence" value="ECO:0007669"/>
    <property type="project" value="TreeGrafter"/>
</dbReference>
<dbReference type="Proteomes" id="UP000192223">
    <property type="component" value="Unplaced"/>
</dbReference>
<evidence type="ECO:0000256" key="3">
    <source>
        <dbReference type="SAM" id="MobiDB-lite"/>
    </source>
</evidence>
<dbReference type="CTD" id="5740347"/>
<dbReference type="InterPro" id="IPR017245">
    <property type="entry name" value="BLOC-1_complex_su-3"/>
</dbReference>
<evidence type="ECO:0000313" key="5">
    <source>
        <dbReference type="RefSeq" id="XP_025829917.1"/>
    </source>
</evidence>
<proteinExistence type="inferred from homology"/>
<name>A0A7F5R333_AGRPL</name>
<dbReference type="Pfam" id="PF15753">
    <property type="entry name" value="BLOC1S3"/>
    <property type="match status" value="1"/>
</dbReference>
<evidence type="ECO:0000256" key="1">
    <source>
        <dbReference type="ARBA" id="ARBA00008942"/>
    </source>
</evidence>
<sequence length="161" mass="17828">MNTKRSVVVSGEASETDSEDNNILDSSPVQHTTSYVQGAIIAGEDSESQDEQEESSPDHGSTPSDVRKHLTKEIDQSDSLLHRKLRECNNNFYQDLELLCISNINMAAKDLSVVDQHLLRSQITLQSAITSLKVLNNNSINLKEKLNSIVSLNFLSTVKTL</sequence>
<organism evidence="4 5">
    <name type="scientific">Agrilus planipennis</name>
    <name type="common">Emerald ash borer</name>
    <name type="synonym">Agrilus marcopoli</name>
    <dbReference type="NCBI Taxonomy" id="224129"/>
    <lineage>
        <taxon>Eukaryota</taxon>
        <taxon>Metazoa</taxon>
        <taxon>Ecdysozoa</taxon>
        <taxon>Arthropoda</taxon>
        <taxon>Hexapoda</taxon>
        <taxon>Insecta</taxon>
        <taxon>Pterygota</taxon>
        <taxon>Neoptera</taxon>
        <taxon>Endopterygota</taxon>
        <taxon>Coleoptera</taxon>
        <taxon>Polyphaga</taxon>
        <taxon>Elateriformia</taxon>
        <taxon>Buprestoidea</taxon>
        <taxon>Buprestidae</taxon>
        <taxon>Agrilinae</taxon>
        <taxon>Agrilus</taxon>
    </lineage>
</organism>